<dbReference type="PANTHER" id="PTHR46696">
    <property type="entry name" value="P450, PUTATIVE (EUROFUNG)-RELATED"/>
    <property type="match status" value="1"/>
</dbReference>
<keyword evidence="2" id="KW-0503">Monooxygenase</keyword>
<dbReference type="PROSITE" id="PS00086">
    <property type="entry name" value="CYTOCHROME_P450"/>
    <property type="match status" value="1"/>
</dbReference>
<dbReference type="GO" id="GO:0020037">
    <property type="term" value="F:heme binding"/>
    <property type="evidence" value="ECO:0007669"/>
    <property type="project" value="InterPro"/>
</dbReference>
<dbReference type="PANTHER" id="PTHR46696:SF1">
    <property type="entry name" value="CYTOCHROME P450 YJIB-RELATED"/>
    <property type="match status" value="1"/>
</dbReference>
<keyword evidence="3" id="KW-0614">Plasmid</keyword>
<keyword evidence="2" id="KW-0349">Heme</keyword>
<organism evidence="3 4">
    <name type="scientific">Streptomyces lunaelactis</name>
    <dbReference type="NCBI Taxonomy" id="1535768"/>
    <lineage>
        <taxon>Bacteria</taxon>
        <taxon>Bacillati</taxon>
        <taxon>Actinomycetota</taxon>
        <taxon>Actinomycetes</taxon>
        <taxon>Kitasatosporales</taxon>
        <taxon>Streptomycetaceae</taxon>
        <taxon>Streptomyces</taxon>
    </lineage>
</organism>
<evidence type="ECO:0000313" key="3">
    <source>
        <dbReference type="EMBL" id="AVZ77904.1"/>
    </source>
</evidence>
<dbReference type="AlphaFoldDB" id="A0A2R4TFL5"/>
<dbReference type="EMBL" id="CP026305">
    <property type="protein sequence ID" value="AVZ77904.1"/>
    <property type="molecule type" value="Genomic_DNA"/>
</dbReference>
<dbReference type="PRINTS" id="PR00359">
    <property type="entry name" value="BP450"/>
</dbReference>
<dbReference type="InterPro" id="IPR017972">
    <property type="entry name" value="Cyt_P450_CS"/>
</dbReference>
<dbReference type="Proteomes" id="UP000244201">
    <property type="component" value="Plasmid pSLUN1"/>
</dbReference>
<name>A0A2R4TFL5_9ACTN</name>
<keyword evidence="2" id="KW-0479">Metal-binding</keyword>
<dbReference type="GO" id="GO:0005506">
    <property type="term" value="F:iron ion binding"/>
    <property type="evidence" value="ECO:0007669"/>
    <property type="project" value="InterPro"/>
</dbReference>
<dbReference type="KEGG" id="slk:SLUN_38380"/>
<keyword evidence="2" id="KW-0408">Iron</keyword>
<dbReference type="Pfam" id="PF00067">
    <property type="entry name" value="p450"/>
    <property type="match status" value="1"/>
</dbReference>
<evidence type="ECO:0000313" key="4">
    <source>
        <dbReference type="Proteomes" id="UP000244201"/>
    </source>
</evidence>
<accession>A0A2R4TFL5</accession>
<evidence type="ECO:0000256" key="1">
    <source>
        <dbReference type="ARBA" id="ARBA00010617"/>
    </source>
</evidence>
<reference evidence="3 4" key="1">
    <citation type="submission" date="2018-01" db="EMBL/GenBank/DDBJ databases">
        <title>Complete genome sequence of Streptomyces lunaelactis MM109T, a Ferroverdin A producer isolated from cave moonmilk deposits.</title>
        <authorList>
            <person name="Naome A."/>
            <person name="Martinet L."/>
            <person name="Maciejewska M."/>
            <person name="Anderssen S."/>
            <person name="Adam D."/>
            <person name="Tenconi E."/>
            <person name="Deflandre B."/>
            <person name="Arguelles-Arias A."/>
            <person name="Calusinska M."/>
            <person name="Copieters W."/>
            <person name="Karim L."/>
            <person name="Hanikenne M."/>
            <person name="Baurain D."/>
            <person name="van Wezel G."/>
            <person name="Smargiasso N."/>
            <person name="de Pauw E."/>
            <person name="Delfosse P."/>
            <person name="Rigali S."/>
        </authorList>
    </citation>
    <scope>NUCLEOTIDE SEQUENCE [LARGE SCALE GENOMIC DNA]</scope>
    <source>
        <strain evidence="3 4">MM109</strain>
        <plasmid evidence="4">Plasmid pslun1</plasmid>
    </source>
</reference>
<dbReference type="InterPro" id="IPR001128">
    <property type="entry name" value="Cyt_P450"/>
</dbReference>
<proteinExistence type="inferred from homology"/>
<dbReference type="GO" id="GO:0016705">
    <property type="term" value="F:oxidoreductase activity, acting on paired donors, with incorporation or reduction of molecular oxygen"/>
    <property type="evidence" value="ECO:0007669"/>
    <property type="project" value="InterPro"/>
</dbReference>
<sequence length="409" mass="44415">MSEQAVSLTSEFVSDPARYPELREQGPLARVVLPQLETPVWLVTGYEDAKAALNDPRFIRDSTKLPGQEGPSIVDQMIAAYGLPAEYSQYLGILMLQDGTEHARVRKLLTRSFTARRVNASRPLLEKLTAGIVATRSAMGEVVDLIEAIGYPVAGEALCRLIGVDEADRADVQSTIRQYASGNPETFVPALQSIVEYAKDLIARRRAERGDDLISDLLGAADEAGAKDALSETELIAIFLLLVNTGITPPAEFLCRAVLALLDHPDQLAKLRAQPEILGSHAVPELLRFLTSAPMSAPMYATEDLEFQGCPVKQGEAVSASLLALNHDPREFAAPEKLDLTRELGSGTGHMAFGHGPHLCIGAALSRMQTEVVIDQLLLKHEGLQVAGEREYRGQPGEGMHLINLPVRF</sequence>
<gene>
    <name evidence="3" type="ORF">SLUN_38380</name>
</gene>
<dbReference type="GeneID" id="55661101"/>
<dbReference type="RefSeq" id="WP_108155192.1">
    <property type="nucleotide sequence ID" value="NZ_CP026305.1"/>
</dbReference>
<dbReference type="InterPro" id="IPR036396">
    <property type="entry name" value="Cyt_P450_sf"/>
</dbReference>
<keyword evidence="4" id="KW-1185">Reference proteome</keyword>
<dbReference type="SUPFAM" id="SSF48264">
    <property type="entry name" value="Cytochrome P450"/>
    <property type="match status" value="1"/>
</dbReference>
<dbReference type="InterPro" id="IPR002397">
    <property type="entry name" value="Cyt_P450_B"/>
</dbReference>
<keyword evidence="2" id="KW-0560">Oxidoreductase</keyword>
<comment type="similarity">
    <text evidence="1 2">Belongs to the cytochrome P450 family.</text>
</comment>
<dbReference type="Gene3D" id="1.10.630.10">
    <property type="entry name" value="Cytochrome P450"/>
    <property type="match status" value="1"/>
</dbReference>
<dbReference type="GO" id="GO:0004497">
    <property type="term" value="F:monooxygenase activity"/>
    <property type="evidence" value="ECO:0007669"/>
    <property type="project" value="UniProtKB-KW"/>
</dbReference>
<protein>
    <submittedName>
        <fullName evidence="3">Cytochrome P450</fullName>
    </submittedName>
</protein>
<dbReference type="OrthoDB" id="5500002at2"/>
<geneLocation type="plasmid" evidence="4">
    <name>pslun1</name>
</geneLocation>
<evidence type="ECO:0000256" key="2">
    <source>
        <dbReference type="RuleBase" id="RU000461"/>
    </source>
</evidence>